<evidence type="ECO:0000313" key="11">
    <source>
        <dbReference type="Proteomes" id="UP000596742"/>
    </source>
</evidence>
<keyword evidence="5" id="KW-0430">Lectin</keyword>
<dbReference type="SUPFAM" id="SSF57535">
    <property type="entry name" value="Complement control module/SCR domain"/>
    <property type="match status" value="1"/>
</dbReference>
<dbReference type="GO" id="GO:0046872">
    <property type="term" value="F:metal ion binding"/>
    <property type="evidence" value="ECO:0007669"/>
    <property type="project" value="UniProtKB-KW"/>
</dbReference>
<keyword evidence="8" id="KW-0732">Signal</keyword>
<dbReference type="SUPFAM" id="SSF49785">
    <property type="entry name" value="Galactose-binding domain-like"/>
    <property type="match status" value="1"/>
</dbReference>
<evidence type="ECO:0000256" key="6">
    <source>
        <dbReference type="ARBA" id="ARBA00022837"/>
    </source>
</evidence>
<comment type="similarity">
    <text evidence="2">Belongs to the fucolectin family.</text>
</comment>
<keyword evidence="11" id="KW-1185">Reference proteome</keyword>
<evidence type="ECO:0000256" key="8">
    <source>
        <dbReference type="SAM" id="SignalP"/>
    </source>
</evidence>
<comment type="caution">
    <text evidence="10">The sequence shown here is derived from an EMBL/GenBank/DDBJ whole genome shotgun (WGS) entry which is preliminary data.</text>
</comment>
<evidence type="ECO:0000256" key="4">
    <source>
        <dbReference type="ARBA" id="ARBA00022723"/>
    </source>
</evidence>
<dbReference type="PANTHER" id="PTHR45713">
    <property type="entry name" value="FTP DOMAIN-CONTAINING PROTEIN"/>
    <property type="match status" value="1"/>
</dbReference>
<dbReference type="EMBL" id="UYJE01004052">
    <property type="protein sequence ID" value="VDI24626.1"/>
    <property type="molecule type" value="Genomic_DNA"/>
</dbReference>
<dbReference type="GO" id="GO:0010185">
    <property type="term" value="P:regulation of cellular defense response"/>
    <property type="evidence" value="ECO:0007669"/>
    <property type="project" value="UniProtKB-ARBA"/>
</dbReference>
<organism evidence="10 11">
    <name type="scientific">Mytilus galloprovincialis</name>
    <name type="common">Mediterranean mussel</name>
    <dbReference type="NCBI Taxonomy" id="29158"/>
    <lineage>
        <taxon>Eukaryota</taxon>
        <taxon>Metazoa</taxon>
        <taxon>Spiralia</taxon>
        <taxon>Lophotrochozoa</taxon>
        <taxon>Mollusca</taxon>
        <taxon>Bivalvia</taxon>
        <taxon>Autobranchia</taxon>
        <taxon>Pteriomorphia</taxon>
        <taxon>Mytilida</taxon>
        <taxon>Mytiloidea</taxon>
        <taxon>Mytilidae</taxon>
        <taxon>Mytilinae</taxon>
        <taxon>Mytilus</taxon>
    </lineage>
</organism>
<accession>A0A8B6DUA1</accession>
<feature type="signal peptide" evidence="8">
    <location>
        <begin position="1"/>
        <end position="15"/>
    </location>
</feature>
<keyword evidence="7" id="KW-1015">Disulfide bond</keyword>
<keyword evidence="6" id="KW-0106">Calcium</keyword>
<evidence type="ECO:0000256" key="2">
    <source>
        <dbReference type="ARBA" id="ARBA00010147"/>
    </source>
</evidence>
<dbReference type="PANTHER" id="PTHR45713:SF6">
    <property type="entry name" value="F5_8 TYPE C DOMAIN-CONTAINING PROTEIN"/>
    <property type="match status" value="1"/>
</dbReference>
<evidence type="ECO:0000256" key="1">
    <source>
        <dbReference type="ARBA" id="ARBA00002219"/>
    </source>
</evidence>
<dbReference type="InterPro" id="IPR006585">
    <property type="entry name" value="FTP1"/>
</dbReference>
<sequence>MKVVTLLFLLKNVMSIYSWSLDNVCDVDDIECQNPQISNPGEIIYGQCYRHAALRRLLKVSFLTCLKECMKTSTCSNVSYRRDWKMCDINGNVNSEVELVQENGCFSSNISSWSKKLVGKCARHRCKEGYKCVLEEEGMTCVIAYCIGRPFAAHAELNEPFGLSRDLGHGMMYKCPNNIQMYGKPFAVCRKTGIWKSLFICGEGSLVSQSKETGQSTFHKCSPGYICNAEAGVDGIKDRTNMFHTLGELKPFWWVNLGQVYKVFKVVGTNRIGAFGERLRQMLVHVGDNLETSHMELCGEFNGPAVSGQVIDTQCKTLPEGQIVKLTSVNNEPVPFHLAEVEVHGV</sequence>
<gene>
    <name evidence="10" type="ORF">MGAL_10B074273</name>
</gene>
<keyword evidence="4" id="KW-0479">Metal-binding</keyword>
<feature type="chain" id="PRO_5032463071" description="Fucolectin tachylectin-4 pentraxin-1 domain-containing protein" evidence="8">
    <location>
        <begin position="16"/>
        <end position="346"/>
    </location>
</feature>
<evidence type="ECO:0000256" key="5">
    <source>
        <dbReference type="ARBA" id="ARBA00022734"/>
    </source>
</evidence>
<dbReference type="OrthoDB" id="6128162at2759"/>
<reference evidence="10" key="1">
    <citation type="submission" date="2018-11" db="EMBL/GenBank/DDBJ databases">
        <authorList>
            <person name="Alioto T."/>
            <person name="Alioto T."/>
        </authorList>
    </citation>
    <scope>NUCLEOTIDE SEQUENCE</scope>
</reference>
<comment type="subunit">
    <text evidence="3">Homotrimer.</text>
</comment>
<dbReference type="GO" id="GO:0001868">
    <property type="term" value="P:regulation of complement activation, lectin pathway"/>
    <property type="evidence" value="ECO:0007669"/>
    <property type="project" value="UniProtKB-ARBA"/>
</dbReference>
<evidence type="ECO:0000259" key="9">
    <source>
        <dbReference type="SMART" id="SM00607"/>
    </source>
</evidence>
<dbReference type="Gene3D" id="2.60.120.260">
    <property type="entry name" value="Galactose-binding domain-like"/>
    <property type="match status" value="1"/>
</dbReference>
<dbReference type="AlphaFoldDB" id="A0A8B6DUA1"/>
<dbReference type="GO" id="GO:0042806">
    <property type="term" value="F:fucose binding"/>
    <property type="evidence" value="ECO:0007669"/>
    <property type="project" value="UniProtKB-ARBA"/>
</dbReference>
<name>A0A8B6DUA1_MYTGA</name>
<comment type="function">
    <text evidence="1">Acts as a defensive agent. Recognizes blood group fucosylated oligosaccharides including A, B, H and Lewis B-type antigens. Does not recognize Lewis A antigen and has low affinity for monovalent haptens.</text>
</comment>
<proteinExistence type="inferred from homology"/>
<dbReference type="InterPro" id="IPR051941">
    <property type="entry name" value="BG_Antigen-Binding_Lectin"/>
</dbReference>
<evidence type="ECO:0000256" key="7">
    <source>
        <dbReference type="ARBA" id="ARBA00023157"/>
    </source>
</evidence>
<dbReference type="Proteomes" id="UP000596742">
    <property type="component" value="Unassembled WGS sequence"/>
</dbReference>
<feature type="domain" description="Fucolectin tachylectin-4 pentraxin-1" evidence="9">
    <location>
        <begin position="204"/>
        <end position="345"/>
    </location>
</feature>
<protein>
    <recommendedName>
        <fullName evidence="9">Fucolectin tachylectin-4 pentraxin-1 domain-containing protein</fullName>
    </recommendedName>
</protein>
<evidence type="ECO:0000313" key="10">
    <source>
        <dbReference type="EMBL" id="VDI24626.1"/>
    </source>
</evidence>
<dbReference type="Pfam" id="PF22633">
    <property type="entry name" value="F5_F8_type_C_2"/>
    <property type="match status" value="1"/>
</dbReference>
<dbReference type="InterPro" id="IPR008979">
    <property type="entry name" value="Galactose-bd-like_sf"/>
</dbReference>
<evidence type="ECO:0000256" key="3">
    <source>
        <dbReference type="ARBA" id="ARBA00011233"/>
    </source>
</evidence>
<dbReference type="InterPro" id="IPR035976">
    <property type="entry name" value="Sushi/SCR/CCP_sf"/>
</dbReference>
<dbReference type="SMART" id="SM00607">
    <property type="entry name" value="FTP"/>
    <property type="match status" value="1"/>
</dbReference>